<evidence type="ECO:0000256" key="1">
    <source>
        <dbReference type="SAM" id="SignalP"/>
    </source>
</evidence>
<evidence type="ECO:0000313" key="3">
    <source>
        <dbReference type="Proteomes" id="UP000318815"/>
    </source>
</evidence>
<protein>
    <recommendedName>
        <fullName evidence="4">PKD domain-containing protein</fullName>
    </recommendedName>
</protein>
<dbReference type="OrthoDB" id="603322at2"/>
<evidence type="ECO:0008006" key="4">
    <source>
        <dbReference type="Google" id="ProtNLM"/>
    </source>
</evidence>
<dbReference type="SUPFAM" id="SSF63825">
    <property type="entry name" value="YWTD domain"/>
    <property type="match status" value="1"/>
</dbReference>
<keyword evidence="1" id="KW-0732">Signal</keyword>
<dbReference type="Proteomes" id="UP000318815">
    <property type="component" value="Unassembled WGS sequence"/>
</dbReference>
<feature type="chain" id="PRO_5022822572" description="PKD domain-containing protein" evidence="1">
    <location>
        <begin position="23"/>
        <end position="679"/>
    </location>
</feature>
<keyword evidence="3" id="KW-1185">Reference proteome</keyword>
<proteinExistence type="predicted"/>
<dbReference type="EMBL" id="VOHS01000016">
    <property type="protein sequence ID" value="TWV99375.1"/>
    <property type="molecule type" value="Genomic_DNA"/>
</dbReference>
<evidence type="ECO:0000313" key="2">
    <source>
        <dbReference type="EMBL" id="TWV99375.1"/>
    </source>
</evidence>
<feature type="signal peptide" evidence="1">
    <location>
        <begin position="1"/>
        <end position="22"/>
    </location>
</feature>
<dbReference type="RefSeq" id="WP_146306171.1">
    <property type="nucleotide sequence ID" value="NZ_VOHS01000016.1"/>
</dbReference>
<dbReference type="AlphaFoldDB" id="A0A5C6LVD6"/>
<dbReference type="Pfam" id="PF13573">
    <property type="entry name" value="SprB"/>
    <property type="match status" value="1"/>
</dbReference>
<sequence>MRPTLQQVCVLYTLLSGLPALAQQASFAVPDTVCVNEPVNLTNTSAGGTAYYWNFCSGEVYQPPTADDLGDLGGNLYIPVFMETVWDGQQYYGFVVNNSHTLIRLYFGNSLLNTPVADNLGNLGGQLPPTPEGLQIVKDASGWHILVTGGNSTFWNANIARVDFGNSLANPPTCTNWGNIGNLAYPTDLYAFQEGGNWYAYTVNSENGTITRFNFGTSFMNTPTAVNLGNIGGLAYPTGLHVTNAGGNWYMFVTNTDAHTISRLDFGNSLLNTPTGVNLGNVSNQLNRPRDISILSDCNGVFGLIANGDGDDLIRLNFAGGNITGAVTATSYGNVGGNLRYPHCISPFFRVQDGLYTFVLNAFNNTLKRVRLGACTNTIPSSALNTPPAYTYSQPGTYTIDMIMNEGTPFQRAACQTIVVVPPPTVDLGTGPVNSCNGVPVVLNAGTGFSTYHWSDNSGGSTLTADTSGTYSVTVTSGGTCSATDDIKVNISPVMEAIVAVTPIDCHHPGGSITVTPGGGILPFTYTLNGTDQDLANTFPQLAAGNYTIDIKDSIGCTITKQAGVIVDPAALLNFDAAFESPTCNGLSDGVINITLHNGQAPVEFAIGNATYEANTTFPNLSAGTYQIYGRAGTCTDTVELTVTSPAVIELAVTGTDETCGAQNGALVISGTGGTSPYI</sequence>
<gene>
    <name evidence="2" type="ORF">FEF09_16655</name>
</gene>
<accession>A0A5C6LVD6</accession>
<comment type="caution">
    <text evidence="2">The sequence shown here is derived from an EMBL/GenBank/DDBJ whole genome shotgun (WGS) entry which is preliminary data.</text>
</comment>
<organism evidence="2 3">
    <name type="scientific">Chitinophaga pinensis</name>
    <dbReference type="NCBI Taxonomy" id="79329"/>
    <lineage>
        <taxon>Bacteria</taxon>
        <taxon>Pseudomonadati</taxon>
        <taxon>Bacteroidota</taxon>
        <taxon>Chitinophagia</taxon>
        <taxon>Chitinophagales</taxon>
        <taxon>Chitinophagaceae</taxon>
        <taxon>Chitinophaga</taxon>
    </lineage>
</organism>
<reference evidence="2 3" key="1">
    <citation type="submission" date="2019-08" db="EMBL/GenBank/DDBJ databases">
        <title>Whole genome sequencing of chitin degrading bacteria Chitinophaga pinensis YS16.</title>
        <authorList>
            <person name="Singh R.P."/>
            <person name="Manchanda G."/>
            <person name="Maurya I.K."/>
            <person name="Joshi N.K."/>
            <person name="Srivastava A.K."/>
        </authorList>
    </citation>
    <scope>NUCLEOTIDE SEQUENCE [LARGE SCALE GENOMIC DNA]</scope>
    <source>
        <strain evidence="2 3">YS-16</strain>
    </source>
</reference>
<name>A0A5C6LVD6_9BACT</name>
<dbReference type="InterPro" id="IPR025667">
    <property type="entry name" value="SprB_repeat"/>
</dbReference>